<evidence type="ECO:0000313" key="3">
    <source>
        <dbReference type="Proteomes" id="UP000823399"/>
    </source>
</evidence>
<dbReference type="Proteomes" id="UP000823399">
    <property type="component" value="Unassembled WGS sequence"/>
</dbReference>
<dbReference type="AlphaFoldDB" id="A0A9P7EXD0"/>
<proteinExistence type="predicted"/>
<evidence type="ECO:0000256" key="1">
    <source>
        <dbReference type="SAM" id="Phobius"/>
    </source>
</evidence>
<dbReference type="RefSeq" id="XP_041287493.1">
    <property type="nucleotide sequence ID" value="XM_041429719.1"/>
</dbReference>
<gene>
    <name evidence="2" type="ORF">F5147DRAFT_417443</name>
</gene>
<accession>A0A9P7EXD0</accession>
<keyword evidence="1" id="KW-0472">Membrane</keyword>
<protein>
    <submittedName>
        <fullName evidence="2">Uncharacterized protein</fullName>
    </submittedName>
</protein>
<organism evidence="2 3">
    <name type="scientific">Suillus discolor</name>
    <dbReference type="NCBI Taxonomy" id="1912936"/>
    <lineage>
        <taxon>Eukaryota</taxon>
        <taxon>Fungi</taxon>
        <taxon>Dikarya</taxon>
        <taxon>Basidiomycota</taxon>
        <taxon>Agaricomycotina</taxon>
        <taxon>Agaricomycetes</taxon>
        <taxon>Agaricomycetidae</taxon>
        <taxon>Boletales</taxon>
        <taxon>Suillineae</taxon>
        <taxon>Suillaceae</taxon>
        <taxon>Suillus</taxon>
    </lineage>
</organism>
<keyword evidence="1" id="KW-1133">Transmembrane helix</keyword>
<sequence length="55" mass="6362">MVLPFPFLVAPSWPFFVVPCWPFLVVPCWPRSLLSFISLLSFSVFFLSCNYICSI</sequence>
<comment type="caution">
    <text evidence="2">The sequence shown here is derived from an EMBL/GenBank/DDBJ whole genome shotgun (WGS) entry which is preliminary data.</text>
</comment>
<dbReference type="EMBL" id="JABBWM010000080">
    <property type="protein sequence ID" value="KAG2094258.1"/>
    <property type="molecule type" value="Genomic_DNA"/>
</dbReference>
<feature type="transmembrane region" description="Helical" evidence="1">
    <location>
        <begin position="32"/>
        <end position="53"/>
    </location>
</feature>
<dbReference type="GeneID" id="64691978"/>
<name>A0A9P7EXD0_9AGAM</name>
<keyword evidence="1" id="KW-0812">Transmembrane</keyword>
<feature type="transmembrane region" description="Helical" evidence="1">
    <location>
        <begin position="7"/>
        <end position="26"/>
    </location>
</feature>
<evidence type="ECO:0000313" key="2">
    <source>
        <dbReference type="EMBL" id="KAG2094258.1"/>
    </source>
</evidence>
<reference evidence="2" key="1">
    <citation type="journal article" date="2020" name="New Phytol.">
        <title>Comparative genomics reveals dynamic genome evolution in host specialist ectomycorrhizal fungi.</title>
        <authorList>
            <person name="Lofgren L.A."/>
            <person name="Nguyen N.H."/>
            <person name="Vilgalys R."/>
            <person name="Ruytinx J."/>
            <person name="Liao H.L."/>
            <person name="Branco S."/>
            <person name="Kuo A."/>
            <person name="LaButti K."/>
            <person name="Lipzen A."/>
            <person name="Andreopoulos W."/>
            <person name="Pangilinan J."/>
            <person name="Riley R."/>
            <person name="Hundley H."/>
            <person name="Na H."/>
            <person name="Barry K."/>
            <person name="Grigoriev I.V."/>
            <person name="Stajich J.E."/>
            <person name="Kennedy P.G."/>
        </authorList>
    </citation>
    <scope>NUCLEOTIDE SEQUENCE</scope>
    <source>
        <strain evidence="2">FC423</strain>
    </source>
</reference>
<keyword evidence="3" id="KW-1185">Reference proteome</keyword>